<keyword evidence="3" id="KW-0813">Transport</keyword>
<dbReference type="InterPro" id="IPR003439">
    <property type="entry name" value="ABC_transporter-like_ATP-bd"/>
</dbReference>
<evidence type="ECO:0000259" key="11">
    <source>
        <dbReference type="PROSITE" id="PS50893"/>
    </source>
</evidence>
<dbReference type="AlphaFoldDB" id="A0A562NV49"/>
<dbReference type="Proteomes" id="UP000317122">
    <property type="component" value="Unassembled WGS sequence"/>
</dbReference>
<organism evidence="12 13">
    <name type="scientific">Mesorhizobium tianshanense</name>
    <dbReference type="NCBI Taxonomy" id="39844"/>
    <lineage>
        <taxon>Bacteria</taxon>
        <taxon>Pseudomonadati</taxon>
        <taxon>Pseudomonadota</taxon>
        <taxon>Alphaproteobacteria</taxon>
        <taxon>Hyphomicrobiales</taxon>
        <taxon>Phyllobacteriaceae</taxon>
        <taxon>Mesorhizobium</taxon>
    </lineage>
</organism>
<protein>
    <submittedName>
        <fullName evidence="12">Iron complex transport system ATP-binding protein</fullName>
    </submittedName>
</protein>
<keyword evidence="8" id="KW-0408">Iron</keyword>
<dbReference type="InterPro" id="IPR003593">
    <property type="entry name" value="AAA+_ATPase"/>
</dbReference>
<dbReference type="CDD" id="cd03214">
    <property type="entry name" value="ABC_Iron-Siderophores_B12_Hemin"/>
    <property type="match status" value="1"/>
</dbReference>
<evidence type="ECO:0000256" key="4">
    <source>
        <dbReference type="ARBA" id="ARBA00022475"/>
    </source>
</evidence>
<dbReference type="EMBL" id="VLKT01000017">
    <property type="protein sequence ID" value="TWI36072.1"/>
    <property type="molecule type" value="Genomic_DNA"/>
</dbReference>
<comment type="subcellular location">
    <subcellularLocation>
        <location evidence="1">Cell membrane</location>
        <topology evidence="1">Peripheral membrane protein</topology>
    </subcellularLocation>
</comment>
<dbReference type="FunFam" id="3.40.50.300:FF:000134">
    <property type="entry name" value="Iron-enterobactin ABC transporter ATP-binding protein"/>
    <property type="match status" value="1"/>
</dbReference>
<gene>
    <name evidence="12" type="ORF">IQ26_03026</name>
</gene>
<dbReference type="InterPro" id="IPR017871">
    <property type="entry name" value="ABC_transporter-like_CS"/>
</dbReference>
<comment type="similarity">
    <text evidence="2">Belongs to the ABC transporter superfamily.</text>
</comment>
<keyword evidence="9" id="KW-0406">Ion transport</keyword>
<keyword evidence="4" id="KW-1003">Cell membrane</keyword>
<dbReference type="PANTHER" id="PTHR42771">
    <property type="entry name" value="IRON(3+)-HYDROXAMATE IMPORT ATP-BINDING PROTEIN FHUC"/>
    <property type="match status" value="1"/>
</dbReference>
<sequence>MFHSQPGIGAETGLPKPDFEMRARNWREAETVAGIHAQTAFHVEAVRFAVGERTLLGPVTLELQRSRVYGLIGHNGSGKSTLIKLLARQQPASSGGITFAQRPLAQWGARELARALAYLPQTTPAATGLTVRELATLGRYPWHGALGRFGHEDRRHVDEALVLTDMADFTDRLVDELSGGERQRAWLAMLVAQNAGVMLLDEPISALDIAHQVEVLGLVRDLSRKRDLCVVVVLHDPNMAARYCDELIALKDGRLLTRGTPDQIMQGDVLRGIFGVEMGVFAHPVTGQPIGYVQ</sequence>
<dbReference type="PROSITE" id="PS50893">
    <property type="entry name" value="ABC_TRANSPORTER_2"/>
    <property type="match status" value="1"/>
</dbReference>
<name>A0A562NV49_9HYPH</name>
<dbReference type="SUPFAM" id="SSF52540">
    <property type="entry name" value="P-loop containing nucleoside triphosphate hydrolases"/>
    <property type="match status" value="1"/>
</dbReference>
<dbReference type="Pfam" id="PF00005">
    <property type="entry name" value="ABC_tran"/>
    <property type="match status" value="1"/>
</dbReference>
<evidence type="ECO:0000256" key="1">
    <source>
        <dbReference type="ARBA" id="ARBA00004202"/>
    </source>
</evidence>
<keyword evidence="5" id="KW-0410">Iron transport</keyword>
<evidence type="ECO:0000256" key="6">
    <source>
        <dbReference type="ARBA" id="ARBA00022741"/>
    </source>
</evidence>
<evidence type="ECO:0000256" key="5">
    <source>
        <dbReference type="ARBA" id="ARBA00022496"/>
    </source>
</evidence>
<evidence type="ECO:0000256" key="3">
    <source>
        <dbReference type="ARBA" id="ARBA00022448"/>
    </source>
</evidence>
<dbReference type="InterPro" id="IPR027417">
    <property type="entry name" value="P-loop_NTPase"/>
</dbReference>
<keyword evidence="6" id="KW-0547">Nucleotide-binding</keyword>
<dbReference type="GO" id="GO:0006826">
    <property type="term" value="P:iron ion transport"/>
    <property type="evidence" value="ECO:0007669"/>
    <property type="project" value="UniProtKB-KW"/>
</dbReference>
<keyword evidence="10" id="KW-0472">Membrane</keyword>
<dbReference type="SMART" id="SM00382">
    <property type="entry name" value="AAA"/>
    <property type="match status" value="1"/>
</dbReference>
<evidence type="ECO:0000313" key="13">
    <source>
        <dbReference type="Proteomes" id="UP000317122"/>
    </source>
</evidence>
<dbReference type="InterPro" id="IPR051535">
    <property type="entry name" value="Siderophore_ABC-ATPase"/>
</dbReference>
<accession>A0A562NV49</accession>
<dbReference type="Gene3D" id="3.40.50.300">
    <property type="entry name" value="P-loop containing nucleotide triphosphate hydrolases"/>
    <property type="match status" value="1"/>
</dbReference>
<reference evidence="12 13" key="1">
    <citation type="journal article" date="2015" name="Stand. Genomic Sci.">
        <title>Genomic Encyclopedia of Bacterial and Archaeal Type Strains, Phase III: the genomes of soil and plant-associated and newly described type strains.</title>
        <authorList>
            <person name="Whitman W.B."/>
            <person name="Woyke T."/>
            <person name="Klenk H.P."/>
            <person name="Zhou Y."/>
            <person name="Lilburn T.G."/>
            <person name="Beck B.J."/>
            <person name="De Vos P."/>
            <person name="Vandamme P."/>
            <person name="Eisen J.A."/>
            <person name="Garrity G."/>
            <person name="Hugenholtz P."/>
            <person name="Kyrpides N.C."/>
        </authorList>
    </citation>
    <scope>NUCLEOTIDE SEQUENCE [LARGE SCALE GENOMIC DNA]</scope>
    <source>
        <strain evidence="12 13">CGMCC 1.2546</strain>
    </source>
</reference>
<feature type="domain" description="ABC transporter" evidence="11">
    <location>
        <begin position="41"/>
        <end position="277"/>
    </location>
</feature>
<dbReference type="GO" id="GO:0016887">
    <property type="term" value="F:ATP hydrolysis activity"/>
    <property type="evidence" value="ECO:0007669"/>
    <property type="project" value="InterPro"/>
</dbReference>
<evidence type="ECO:0000313" key="12">
    <source>
        <dbReference type="EMBL" id="TWI36072.1"/>
    </source>
</evidence>
<comment type="caution">
    <text evidence="12">The sequence shown here is derived from an EMBL/GenBank/DDBJ whole genome shotgun (WGS) entry which is preliminary data.</text>
</comment>
<evidence type="ECO:0000256" key="9">
    <source>
        <dbReference type="ARBA" id="ARBA00023065"/>
    </source>
</evidence>
<dbReference type="GO" id="GO:0005886">
    <property type="term" value="C:plasma membrane"/>
    <property type="evidence" value="ECO:0007669"/>
    <property type="project" value="UniProtKB-SubCell"/>
</dbReference>
<proteinExistence type="inferred from homology"/>
<evidence type="ECO:0000256" key="7">
    <source>
        <dbReference type="ARBA" id="ARBA00022840"/>
    </source>
</evidence>
<keyword evidence="7 12" id="KW-0067">ATP-binding</keyword>
<evidence type="ECO:0000256" key="2">
    <source>
        <dbReference type="ARBA" id="ARBA00005417"/>
    </source>
</evidence>
<keyword evidence="13" id="KW-1185">Reference proteome</keyword>
<evidence type="ECO:0000256" key="8">
    <source>
        <dbReference type="ARBA" id="ARBA00023004"/>
    </source>
</evidence>
<evidence type="ECO:0000256" key="10">
    <source>
        <dbReference type="ARBA" id="ARBA00023136"/>
    </source>
</evidence>
<dbReference type="PROSITE" id="PS00211">
    <property type="entry name" value="ABC_TRANSPORTER_1"/>
    <property type="match status" value="1"/>
</dbReference>
<dbReference type="PANTHER" id="PTHR42771:SF2">
    <property type="entry name" value="IRON(3+)-HYDROXAMATE IMPORT ATP-BINDING PROTEIN FHUC"/>
    <property type="match status" value="1"/>
</dbReference>
<dbReference type="GO" id="GO:0005524">
    <property type="term" value="F:ATP binding"/>
    <property type="evidence" value="ECO:0007669"/>
    <property type="project" value="UniProtKB-KW"/>
</dbReference>